<reference evidence="2" key="1">
    <citation type="submission" date="2013-05" db="EMBL/GenBank/DDBJ databases">
        <title>Genome assembly of Cystobacter fuscus DSM 2262.</title>
        <authorList>
            <person name="Sharma G."/>
            <person name="Khatri I."/>
            <person name="Kaur C."/>
            <person name="Mayilraj S."/>
            <person name="Subramanian S."/>
        </authorList>
    </citation>
    <scope>NUCLEOTIDE SEQUENCE [LARGE SCALE GENOMIC DNA]</scope>
    <source>
        <strain evidence="2">DSM 2262</strain>
    </source>
</reference>
<feature type="compositionally biased region" description="Basic and acidic residues" evidence="1">
    <location>
        <begin position="1"/>
        <end position="10"/>
    </location>
</feature>
<proteinExistence type="predicted"/>
<evidence type="ECO:0000313" key="2">
    <source>
        <dbReference type="EMBL" id="EPX62092.1"/>
    </source>
</evidence>
<dbReference type="AlphaFoldDB" id="S9PI80"/>
<dbReference type="Proteomes" id="UP000011682">
    <property type="component" value="Unassembled WGS sequence"/>
</dbReference>
<feature type="compositionally biased region" description="Low complexity" evidence="1">
    <location>
        <begin position="12"/>
        <end position="27"/>
    </location>
</feature>
<accession>S9PI80</accession>
<feature type="region of interest" description="Disordered" evidence="1">
    <location>
        <begin position="1"/>
        <end position="41"/>
    </location>
</feature>
<keyword evidence="3" id="KW-1185">Reference proteome</keyword>
<evidence type="ECO:0000256" key="1">
    <source>
        <dbReference type="SAM" id="MobiDB-lite"/>
    </source>
</evidence>
<name>S9PI80_CYSF2</name>
<gene>
    <name evidence="2" type="ORF">D187_009996</name>
</gene>
<sequence>MLGGWHHDDFLPTPRAATAAPGASPPAAQFPSHGRGTSTSG</sequence>
<dbReference type="EMBL" id="ANAH02000008">
    <property type="protein sequence ID" value="EPX62092.1"/>
    <property type="molecule type" value="Genomic_DNA"/>
</dbReference>
<comment type="caution">
    <text evidence="2">The sequence shown here is derived from an EMBL/GenBank/DDBJ whole genome shotgun (WGS) entry which is preliminary data.</text>
</comment>
<evidence type="ECO:0000313" key="3">
    <source>
        <dbReference type="Proteomes" id="UP000011682"/>
    </source>
</evidence>
<organism evidence="2 3">
    <name type="scientific">Cystobacter fuscus (strain ATCC 25194 / DSM 2262 / NBRC 100088 / M29)</name>
    <dbReference type="NCBI Taxonomy" id="1242864"/>
    <lineage>
        <taxon>Bacteria</taxon>
        <taxon>Pseudomonadati</taxon>
        <taxon>Myxococcota</taxon>
        <taxon>Myxococcia</taxon>
        <taxon>Myxococcales</taxon>
        <taxon>Cystobacterineae</taxon>
        <taxon>Archangiaceae</taxon>
        <taxon>Cystobacter</taxon>
    </lineage>
</organism>
<protein>
    <submittedName>
        <fullName evidence="2">Uncharacterized protein</fullName>
    </submittedName>
</protein>